<dbReference type="Proteomes" id="UP000037136">
    <property type="component" value="Unassembled WGS sequence"/>
</dbReference>
<dbReference type="STRING" id="268505.A0A2A9P5U0"/>
<evidence type="ECO:0000259" key="3">
    <source>
        <dbReference type="Pfam" id="PF15460"/>
    </source>
</evidence>
<dbReference type="PANTHER" id="PTHR38422:SF1">
    <property type="entry name" value="SOMETHING ABOUT SILENCING PROTEIN 4"/>
    <property type="match status" value="1"/>
</dbReference>
<keyword evidence="5" id="KW-1185">Reference proteome</keyword>
<feature type="compositionally biased region" description="Polar residues" evidence="2">
    <location>
        <begin position="436"/>
        <end position="448"/>
    </location>
</feature>
<proteinExistence type="predicted"/>
<evidence type="ECO:0000313" key="4">
    <source>
        <dbReference type="EMBL" id="PFH56789.1"/>
    </source>
</evidence>
<dbReference type="InterPro" id="IPR038988">
    <property type="entry name" value="Sas4"/>
</dbReference>
<feature type="domain" description="Something about silencing protein 4" evidence="3">
    <location>
        <begin position="272"/>
        <end position="367"/>
    </location>
</feature>
<feature type="compositionally biased region" description="Low complexity" evidence="2">
    <location>
        <begin position="151"/>
        <end position="162"/>
    </location>
</feature>
<feature type="coiled-coil region" evidence="1">
    <location>
        <begin position="279"/>
        <end position="306"/>
    </location>
</feature>
<dbReference type="GO" id="GO:0004402">
    <property type="term" value="F:histone acetyltransferase activity"/>
    <property type="evidence" value="ECO:0007669"/>
    <property type="project" value="TreeGrafter"/>
</dbReference>
<feature type="region of interest" description="Disordered" evidence="2">
    <location>
        <begin position="362"/>
        <end position="515"/>
    </location>
</feature>
<dbReference type="InterPro" id="IPR029184">
    <property type="entry name" value="Sas4_dom"/>
</dbReference>
<feature type="compositionally biased region" description="Polar residues" evidence="2">
    <location>
        <begin position="93"/>
        <end position="103"/>
    </location>
</feature>
<reference evidence="4 5" key="1">
    <citation type="journal article" date="2015" name="BMC Genomics">
        <title>Gene expression during zombie ant biting behavior reflects the complexity underlying fungal parasitic behavioral manipulation.</title>
        <authorList>
            <person name="de Bekker C."/>
            <person name="Ohm R.A."/>
            <person name="Loreto R.G."/>
            <person name="Sebastian A."/>
            <person name="Albert I."/>
            <person name="Merrow M."/>
            <person name="Brachmann A."/>
            <person name="Hughes D.P."/>
        </authorList>
    </citation>
    <scope>NUCLEOTIDE SEQUENCE [LARGE SCALE GENOMIC DNA]</scope>
    <source>
        <strain evidence="4 5">SC16a</strain>
    </source>
</reference>
<gene>
    <name evidence="4" type="ORF">XA68_15984</name>
</gene>
<feature type="compositionally biased region" description="Pro residues" evidence="2">
    <location>
        <begin position="456"/>
        <end position="469"/>
    </location>
</feature>
<dbReference type="OrthoDB" id="1938992at2759"/>
<protein>
    <recommendedName>
        <fullName evidence="3">Something about silencing protein 4 domain-containing protein</fullName>
    </recommendedName>
</protein>
<keyword evidence="1" id="KW-0175">Coiled coil</keyword>
<evidence type="ECO:0000256" key="2">
    <source>
        <dbReference type="SAM" id="MobiDB-lite"/>
    </source>
</evidence>
<feature type="compositionally biased region" description="Acidic residues" evidence="2">
    <location>
        <begin position="505"/>
        <end position="515"/>
    </location>
</feature>
<evidence type="ECO:0000256" key="1">
    <source>
        <dbReference type="SAM" id="Coils"/>
    </source>
</evidence>
<feature type="region of interest" description="Disordered" evidence="2">
    <location>
        <begin position="93"/>
        <end position="170"/>
    </location>
</feature>
<evidence type="ECO:0000313" key="5">
    <source>
        <dbReference type="Proteomes" id="UP000037136"/>
    </source>
</evidence>
<feature type="region of interest" description="Disordered" evidence="2">
    <location>
        <begin position="25"/>
        <end position="65"/>
    </location>
</feature>
<organism evidence="4 5">
    <name type="scientific">Ophiocordyceps unilateralis</name>
    <name type="common">Zombie-ant fungus</name>
    <name type="synonym">Torrubia unilateralis</name>
    <dbReference type="NCBI Taxonomy" id="268505"/>
    <lineage>
        <taxon>Eukaryota</taxon>
        <taxon>Fungi</taxon>
        <taxon>Dikarya</taxon>
        <taxon>Ascomycota</taxon>
        <taxon>Pezizomycotina</taxon>
        <taxon>Sordariomycetes</taxon>
        <taxon>Hypocreomycetidae</taxon>
        <taxon>Hypocreales</taxon>
        <taxon>Ophiocordycipitaceae</taxon>
        <taxon>Ophiocordyceps</taxon>
    </lineage>
</organism>
<dbReference type="EMBL" id="LAZP02000509">
    <property type="protein sequence ID" value="PFH56789.1"/>
    <property type="molecule type" value="Genomic_DNA"/>
</dbReference>
<accession>A0A2A9P5U0</accession>
<sequence length="538" mass="59381">MAPVSRSARLGAEGLHHRARIHGAAVAVAPHHEKRRRVAAAAEDDVEASRPSRKKMRLGQAAPAEGAAGFVARHASGEGGAIDFMAKQTTTSDFMAQPNSSKSDLARSMSGAGGASAADDQDEDGGGGGGITTKHRARVINGVKTEVDRLQPQAPSARSSSQGRKLRSQEATRFKSELSAYFVDYDEVIGNDPKEQHIVNLETSIVVIDSATGRPREASYEEALEHLPRGHDDAPEYPVRSYGDALFADILDAQRIDFGFLETPQNSNSIEDPLPDSLYESVHRRARRLERSIRNAEKGRAQHEKNQIIRLLEALQGHDWLRVMGVSGITETKKKAFEPAREYFIKGCQAILDKFRNWSQAEKLRKQKRKRTTTSDDGKRDRKFDQGRGREAGHQSPATARQDREDSSAADLSDDASEASSSPAQQLRHEALARTRVSSSAAPPGSNSRRGHAPSSSPPPPPPAPPSPRPFTTFFSKSYEREAAVNRNRRKGRKVLAWGHPIPDMAEDDFMLPEEYRDEDTLKTRARKKRLDKRSKRS</sequence>
<dbReference type="AlphaFoldDB" id="A0A2A9P5U0"/>
<comment type="caution">
    <text evidence="4">The sequence shown here is derived from an EMBL/GenBank/DDBJ whole genome shotgun (WGS) entry which is preliminary data.</text>
</comment>
<dbReference type="PANTHER" id="PTHR38422">
    <property type="entry name" value="SOMETHING ABOUT SILENCING PROTEIN 4"/>
    <property type="match status" value="1"/>
</dbReference>
<dbReference type="GO" id="GO:0033255">
    <property type="term" value="C:SAS acetyltransferase complex"/>
    <property type="evidence" value="ECO:0007669"/>
    <property type="project" value="InterPro"/>
</dbReference>
<dbReference type="Pfam" id="PF15460">
    <property type="entry name" value="SAS4"/>
    <property type="match status" value="1"/>
</dbReference>
<name>A0A2A9P5U0_OPHUN</name>
<reference evidence="4 5" key="2">
    <citation type="journal article" date="2017" name="Sci. Rep.">
        <title>Ant-infecting Ophiocordyceps genomes reveal a high diversity of potential behavioral manipulation genes and a possible major role for enterotoxins.</title>
        <authorList>
            <person name="de Bekker C."/>
            <person name="Ohm R.A."/>
            <person name="Evans H.C."/>
            <person name="Brachmann A."/>
            <person name="Hughes D.P."/>
        </authorList>
    </citation>
    <scope>NUCLEOTIDE SEQUENCE [LARGE SCALE GENOMIC DNA]</scope>
    <source>
        <strain evidence="4 5">SC16a</strain>
    </source>
</reference>
<feature type="compositionally biased region" description="Basic and acidic residues" evidence="2">
    <location>
        <begin position="373"/>
        <end position="393"/>
    </location>
</feature>